<dbReference type="EMBL" id="JACMSC010000012">
    <property type="protein sequence ID" value="KAG6497569.1"/>
    <property type="molecule type" value="Genomic_DNA"/>
</dbReference>
<reference evidence="1 2" key="1">
    <citation type="submission" date="2020-08" db="EMBL/GenBank/DDBJ databases">
        <title>Plant Genome Project.</title>
        <authorList>
            <person name="Zhang R.-G."/>
        </authorList>
    </citation>
    <scope>NUCLEOTIDE SEQUENCE [LARGE SCALE GENOMIC DNA]</scope>
    <source>
        <tissue evidence="1">Rhizome</tissue>
    </source>
</reference>
<dbReference type="AlphaFoldDB" id="A0A8J5G7T0"/>
<accession>A0A8J5G7T0</accession>
<keyword evidence="2" id="KW-1185">Reference proteome</keyword>
<evidence type="ECO:0000313" key="1">
    <source>
        <dbReference type="EMBL" id="KAG6497569.1"/>
    </source>
</evidence>
<comment type="caution">
    <text evidence="1">The sequence shown here is derived from an EMBL/GenBank/DDBJ whole genome shotgun (WGS) entry which is preliminary data.</text>
</comment>
<sequence>MKGRRDKERCVETPRFVPGVSKAKAEPPCGIYGNIFELMELEEKKVTHDFLSHYATDFSFKPEDPRSASQGTL</sequence>
<protein>
    <submittedName>
        <fullName evidence="1">Uncharacterized protein</fullName>
    </submittedName>
</protein>
<evidence type="ECO:0000313" key="2">
    <source>
        <dbReference type="Proteomes" id="UP000734854"/>
    </source>
</evidence>
<gene>
    <name evidence="1" type="ORF">ZIOFF_045470</name>
</gene>
<dbReference type="Proteomes" id="UP000734854">
    <property type="component" value="Unassembled WGS sequence"/>
</dbReference>
<organism evidence="1 2">
    <name type="scientific">Zingiber officinale</name>
    <name type="common">Ginger</name>
    <name type="synonym">Amomum zingiber</name>
    <dbReference type="NCBI Taxonomy" id="94328"/>
    <lineage>
        <taxon>Eukaryota</taxon>
        <taxon>Viridiplantae</taxon>
        <taxon>Streptophyta</taxon>
        <taxon>Embryophyta</taxon>
        <taxon>Tracheophyta</taxon>
        <taxon>Spermatophyta</taxon>
        <taxon>Magnoliopsida</taxon>
        <taxon>Liliopsida</taxon>
        <taxon>Zingiberales</taxon>
        <taxon>Zingiberaceae</taxon>
        <taxon>Zingiber</taxon>
    </lineage>
</organism>
<proteinExistence type="predicted"/>
<name>A0A8J5G7T0_ZINOF</name>